<reference evidence="4" key="1">
    <citation type="submission" date="2016-06" db="UniProtKB">
        <authorList>
            <consortium name="WormBaseParasite"/>
        </authorList>
    </citation>
    <scope>IDENTIFICATION</scope>
</reference>
<organism evidence="4">
    <name type="scientific">Schistosoma curassoni</name>
    <dbReference type="NCBI Taxonomy" id="6186"/>
    <lineage>
        <taxon>Eukaryota</taxon>
        <taxon>Metazoa</taxon>
        <taxon>Spiralia</taxon>
        <taxon>Lophotrochozoa</taxon>
        <taxon>Platyhelminthes</taxon>
        <taxon>Trematoda</taxon>
        <taxon>Digenea</taxon>
        <taxon>Strigeidida</taxon>
        <taxon>Schistosomatoidea</taxon>
        <taxon>Schistosomatidae</taxon>
        <taxon>Schistosoma</taxon>
    </lineage>
</organism>
<protein>
    <submittedName>
        <fullName evidence="4">Peptidase A2 domain-containing protein</fullName>
    </submittedName>
</protein>
<sequence>MKVYSKQQREFGKWASQTVVAAPVTDSLFHIRDRISGSDILVDKGAEISIVPLQLSRRRHRTEDSILLRFTSLYFTSVVVNIPGFPPRGIDDQPVADDDSYALKLCTTNASP</sequence>
<evidence type="ECO:0000256" key="1">
    <source>
        <dbReference type="SAM" id="Phobius"/>
    </source>
</evidence>
<reference evidence="2 3" key="2">
    <citation type="submission" date="2018-11" db="EMBL/GenBank/DDBJ databases">
        <authorList>
            <consortium name="Pathogen Informatics"/>
        </authorList>
    </citation>
    <scope>NUCLEOTIDE SEQUENCE [LARGE SCALE GENOMIC DNA]</scope>
    <source>
        <strain evidence="2">Dakar</strain>
        <strain evidence="3">Dakar, Senegal</strain>
    </source>
</reference>
<keyword evidence="1" id="KW-0812">Transmembrane</keyword>
<dbReference type="AlphaFoldDB" id="A0A183KFA7"/>
<feature type="transmembrane region" description="Helical" evidence="1">
    <location>
        <begin position="66"/>
        <end position="85"/>
    </location>
</feature>
<dbReference type="Proteomes" id="UP000279833">
    <property type="component" value="Unassembled WGS sequence"/>
</dbReference>
<dbReference type="WBParaSite" id="SCUD_0001370401-mRNA-1">
    <property type="protein sequence ID" value="SCUD_0001370401-mRNA-1"/>
    <property type="gene ID" value="SCUD_0001370401"/>
</dbReference>
<keyword evidence="3" id="KW-1185">Reference proteome</keyword>
<keyword evidence="1" id="KW-1133">Transmembrane helix</keyword>
<evidence type="ECO:0000313" key="3">
    <source>
        <dbReference type="Proteomes" id="UP000279833"/>
    </source>
</evidence>
<dbReference type="EMBL" id="UZAK01036085">
    <property type="protein sequence ID" value="VDP53752.1"/>
    <property type="molecule type" value="Genomic_DNA"/>
</dbReference>
<proteinExistence type="predicted"/>
<keyword evidence="1" id="KW-0472">Membrane</keyword>
<accession>A0A183KFA7</accession>
<name>A0A183KFA7_9TREM</name>
<evidence type="ECO:0000313" key="2">
    <source>
        <dbReference type="EMBL" id="VDP53752.1"/>
    </source>
</evidence>
<gene>
    <name evidence="2" type="ORF">SCUD_LOCUS13703</name>
</gene>
<evidence type="ECO:0000313" key="4">
    <source>
        <dbReference type="WBParaSite" id="SCUD_0001370401-mRNA-1"/>
    </source>
</evidence>